<dbReference type="Proteomes" id="UP000006690">
    <property type="component" value="Chromosome"/>
</dbReference>
<protein>
    <recommendedName>
        <fullName evidence="9">VIT family protein</fullName>
    </recommendedName>
</protein>
<dbReference type="RefSeq" id="WP_013027336.1">
    <property type="nucleotide sequence ID" value="NC_017531.2"/>
</dbReference>
<evidence type="ECO:0000256" key="4">
    <source>
        <dbReference type="ARBA" id="ARBA00023136"/>
    </source>
</evidence>
<feature type="transmembrane region" description="Helical" evidence="6">
    <location>
        <begin position="146"/>
        <end position="168"/>
    </location>
</feature>
<evidence type="ECO:0008006" key="9">
    <source>
        <dbReference type="Google" id="ProtNLM"/>
    </source>
</evidence>
<evidence type="ECO:0000256" key="2">
    <source>
        <dbReference type="ARBA" id="ARBA00022692"/>
    </source>
</evidence>
<dbReference type="InterPro" id="IPR008217">
    <property type="entry name" value="Ccc1_fam"/>
</dbReference>
<evidence type="ECO:0000256" key="1">
    <source>
        <dbReference type="ARBA" id="ARBA00004127"/>
    </source>
</evidence>
<dbReference type="GO" id="GO:0012505">
    <property type="term" value="C:endomembrane system"/>
    <property type="evidence" value="ECO:0007669"/>
    <property type="project" value="UniProtKB-SubCell"/>
</dbReference>
<dbReference type="GeneID" id="57266641"/>
<dbReference type="HOGENOM" id="CLU_038957_3_0_6"/>
<keyword evidence="4 6" id="KW-0472">Membrane</keyword>
<feature type="transmembrane region" description="Helical" evidence="6">
    <location>
        <begin position="207"/>
        <end position="229"/>
    </location>
</feature>
<gene>
    <name evidence="7" type="ordered locus">PAJ_2700</name>
</gene>
<sequence>MLHSESHKIEHAGWLRAAVLGANDGIVSTASLLAGVVSASSSHHNVLLAGLAGIVGGAMSMATGEYVSVSSQSDTEKASLRQEKAELEADFAAETVELSAIYRARGLSPELARQVAEQLMAHDALAAHARDELGITDFSSAKPLQAALFSAVSFASGSILPFAVAMLITGPFALPAIAVSALLALTLLGATAAKAGDAPVRKSVTRICFWSLLAMTLSASVGYLSGMALG</sequence>
<evidence type="ECO:0000256" key="3">
    <source>
        <dbReference type="ARBA" id="ARBA00022989"/>
    </source>
</evidence>
<organism evidence="7 8">
    <name type="scientific">Pantoea ananatis (strain AJ13355)</name>
    <dbReference type="NCBI Taxonomy" id="932677"/>
    <lineage>
        <taxon>Bacteria</taxon>
        <taxon>Pseudomonadati</taxon>
        <taxon>Pseudomonadota</taxon>
        <taxon>Gammaproteobacteria</taxon>
        <taxon>Enterobacterales</taxon>
        <taxon>Erwiniaceae</taxon>
        <taxon>Pantoea</taxon>
    </lineage>
</organism>
<accession>A0A0H3L7E4</accession>
<feature type="coiled-coil region" evidence="5">
    <location>
        <begin position="70"/>
        <end position="97"/>
    </location>
</feature>
<dbReference type="CDD" id="cd02432">
    <property type="entry name" value="Nodulin-21_like_1"/>
    <property type="match status" value="1"/>
</dbReference>
<dbReference type="PANTHER" id="PTHR31851">
    <property type="entry name" value="FE(2+)/MN(2+) TRANSPORTER PCL1"/>
    <property type="match status" value="1"/>
</dbReference>
<dbReference type="eggNOG" id="COG1814">
    <property type="taxonomic scope" value="Bacteria"/>
</dbReference>
<dbReference type="GO" id="GO:0005384">
    <property type="term" value="F:manganese ion transmembrane transporter activity"/>
    <property type="evidence" value="ECO:0007669"/>
    <property type="project" value="InterPro"/>
</dbReference>
<name>A0A0H3L7E4_PANAA</name>
<dbReference type="Pfam" id="PF01988">
    <property type="entry name" value="VIT1"/>
    <property type="match status" value="1"/>
</dbReference>
<comment type="subcellular location">
    <subcellularLocation>
        <location evidence="1">Endomembrane system</location>
        <topology evidence="1">Multi-pass membrane protein</topology>
    </subcellularLocation>
</comment>
<keyword evidence="3 6" id="KW-1133">Transmembrane helix</keyword>
<dbReference type="OrthoDB" id="9789677at2"/>
<dbReference type="PATRIC" id="fig|553.3.peg.588"/>
<reference evidence="8" key="1">
    <citation type="journal article" date="2012" name="Appl. Microbiol. Biotechnol.">
        <title>The complete genome sequence of Pantoea ananatis AJ13355, an organism with great biotechnological potential.</title>
        <authorList>
            <person name="Hara Y."/>
            <person name="Kadotani N."/>
            <person name="Izui H."/>
            <person name="Katashkina J.I."/>
            <person name="Kuvaeva T.M."/>
            <person name="Andreeva I.G."/>
            <person name="Golubeva L.I."/>
            <person name="Malko D.B."/>
            <person name="Makeev V.J."/>
            <person name="Mashko S.V."/>
            <person name="Kozlov Y.I."/>
        </authorList>
    </citation>
    <scope>NUCLEOTIDE SEQUENCE [LARGE SCALE GENOMIC DNA]</scope>
    <source>
        <strain evidence="8">AJ13355</strain>
    </source>
</reference>
<proteinExistence type="predicted"/>
<keyword evidence="5" id="KW-0175">Coiled coil</keyword>
<evidence type="ECO:0000256" key="6">
    <source>
        <dbReference type="SAM" id="Phobius"/>
    </source>
</evidence>
<dbReference type="GO" id="GO:0030026">
    <property type="term" value="P:intracellular manganese ion homeostasis"/>
    <property type="evidence" value="ECO:0007669"/>
    <property type="project" value="InterPro"/>
</dbReference>
<feature type="transmembrane region" description="Helical" evidence="6">
    <location>
        <begin position="174"/>
        <end position="195"/>
    </location>
</feature>
<keyword evidence="2 6" id="KW-0812">Transmembrane</keyword>
<dbReference type="KEGG" id="paj:PAJ_2700"/>
<evidence type="ECO:0000313" key="8">
    <source>
        <dbReference type="Proteomes" id="UP000006690"/>
    </source>
</evidence>
<dbReference type="EMBL" id="AP012032">
    <property type="protein sequence ID" value="BAK12780.1"/>
    <property type="molecule type" value="Genomic_DNA"/>
</dbReference>
<dbReference type="AlphaFoldDB" id="A0A0H3L7E4"/>
<evidence type="ECO:0000313" key="7">
    <source>
        <dbReference type="EMBL" id="BAK12780.1"/>
    </source>
</evidence>
<evidence type="ECO:0000256" key="5">
    <source>
        <dbReference type="SAM" id="Coils"/>
    </source>
</evidence>